<evidence type="ECO:0000313" key="2">
    <source>
        <dbReference type="Proteomes" id="UP000321408"/>
    </source>
</evidence>
<dbReference type="EMBL" id="CP042905">
    <property type="protein sequence ID" value="QEE15301.2"/>
    <property type="molecule type" value="Genomic_DNA"/>
</dbReference>
<name>A0A5B9D8G8_9ARCH</name>
<keyword evidence="2" id="KW-1185">Reference proteome</keyword>
<proteinExistence type="predicted"/>
<evidence type="ECO:0008006" key="3">
    <source>
        <dbReference type="Google" id="ProtNLM"/>
    </source>
</evidence>
<organism evidence="1 2">
    <name type="scientific">Promethearchaeum syntrophicum</name>
    <dbReference type="NCBI Taxonomy" id="2594042"/>
    <lineage>
        <taxon>Archaea</taxon>
        <taxon>Promethearchaeati</taxon>
        <taxon>Promethearchaeota</taxon>
        <taxon>Promethearchaeia</taxon>
        <taxon>Promethearchaeales</taxon>
        <taxon>Promethearchaeaceae</taxon>
        <taxon>Promethearchaeum</taxon>
    </lineage>
</organism>
<sequence>MDKSEMKLKIEEKNIPPIGTAELTMETHEKEEKSKFNYNKIHISLIILLVCEVLFLLTFSEPMSFIWGGEPLFDIYNDDLMGRSARIVMIYHSIATPFVAATTFWCFEFFEIREKYVPSLKVTLVTGSFISGICGLLFAYTRIRFLHEFFYFGLFLVFLGGVIFIIAAWPVPNKFPDPKEATDGALFYGLDLENYSMVLLAFCVLVSIVYGALAAMEVFTNSIWVLNRPNQDAFFAEEVVKVLIHDHPEEFIVSHLHIQLSLTGAMITMMGYKISKIKGTIYHIMLFLCPIGIITISYGAWVLNHYLIWVGAGILILCTIALSINGLMEISKEHLGENYTATSLGNKIKGMFADPARFALYWIYLYAQIVVTICGISVGLRTRHIFRTHEYVDVEYDFNVGHWHVLAVLLAVLVILIAIKHFQPETTRSSSIAAWLLSIGGTWAFTFANAYMMRKPTTDKMPTMILTFVGVWIMILGFIFAIYVILHAHRHDLKLLKEK</sequence>
<gene>
    <name evidence="1" type="ORF">DSAG12_01126</name>
</gene>
<reference evidence="1 2" key="2">
    <citation type="journal article" date="2024" name="Int. J. Syst. Evol. Microbiol.">
        <title>Promethearchaeum syntrophicum gen. nov., sp. nov., an anaerobic, obligately syntrophic archaeon, the first isolate of the lineage 'Asgard' archaea, and proposal of the new archaeal phylum Promethearchaeota phyl. nov. and kingdom Promethearchaeati regn. nov.</title>
        <authorList>
            <person name="Imachi H."/>
            <person name="Nobu M.K."/>
            <person name="Kato S."/>
            <person name="Takaki Y."/>
            <person name="Miyazaki M."/>
            <person name="Miyata M."/>
            <person name="Ogawara M."/>
            <person name="Saito Y."/>
            <person name="Sakai S."/>
            <person name="Tahara Y.O."/>
            <person name="Takano Y."/>
            <person name="Tasumi E."/>
            <person name="Uematsu K."/>
            <person name="Yoshimura T."/>
            <person name="Itoh T."/>
            <person name="Ohkuma M."/>
            <person name="Takai K."/>
        </authorList>
    </citation>
    <scope>NUCLEOTIDE SEQUENCE [LARGE SCALE GENOMIC DNA]</scope>
    <source>
        <strain evidence="1 2">MK-D1</strain>
    </source>
</reference>
<dbReference type="Proteomes" id="UP000321408">
    <property type="component" value="Chromosome"/>
</dbReference>
<dbReference type="KEGG" id="psyt:DSAG12_01126"/>
<dbReference type="AlphaFoldDB" id="A0A5B9D8G8"/>
<reference evidence="1 2" key="1">
    <citation type="journal article" date="2020" name="Nature">
        <title>Isolation of an archaeon at the prokaryote-eukaryote interface.</title>
        <authorList>
            <person name="Imachi H."/>
            <person name="Nobu M.K."/>
            <person name="Nakahara N."/>
            <person name="Morono Y."/>
            <person name="Ogawara M."/>
            <person name="Takaki Y."/>
            <person name="Takano Y."/>
            <person name="Uematsu K."/>
            <person name="Ikuta T."/>
            <person name="Ito M."/>
            <person name="Matsui Y."/>
            <person name="Miyazaki M."/>
            <person name="Murata K."/>
            <person name="Saito Y."/>
            <person name="Sakai S."/>
            <person name="Song C."/>
            <person name="Tasumi E."/>
            <person name="Yamanaka Y."/>
            <person name="Yamaguchi T."/>
            <person name="Kamagata Y."/>
            <person name="Tamaki H."/>
            <person name="Takai K."/>
        </authorList>
    </citation>
    <scope>NUCLEOTIDE SEQUENCE [LARGE SCALE GENOMIC DNA]</scope>
    <source>
        <strain evidence="1 2">MK-D1</strain>
    </source>
</reference>
<evidence type="ECO:0000313" key="1">
    <source>
        <dbReference type="EMBL" id="QEE15301.2"/>
    </source>
</evidence>
<protein>
    <recommendedName>
        <fullName evidence="3">Cytochrome C and Quinol oxidase polypeptide I</fullName>
    </recommendedName>
</protein>
<accession>A0A5B9D8G8</accession>